<evidence type="ECO:0000313" key="1">
    <source>
        <dbReference type="EMBL" id="OTF81119.1"/>
    </source>
</evidence>
<organism evidence="1 2">
    <name type="scientific">Euroglyphus maynei</name>
    <name type="common">Mayne's house dust mite</name>
    <dbReference type="NCBI Taxonomy" id="6958"/>
    <lineage>
        <taxon>Eukaryota</taxon>
        <taxon>Metazoa</taxon>
        <taxon>Ecdysozoa</taxon>
        <taxon>Arthropoda</taxon>
        <taxon>Chelicerata</taxon>
        <taxon>Arachnida</taxon>
        <taxon>Acari</taxon>
        <taxon>Acariformes</taxon>
        <taxon>Sarcoptiformes</taxon>
        <taxon>Astigmata</taxon>
        <taxon>Psoroptidia</taxon>
        <taxon>Analgoidea</taxon>
        <taxon>Pyroglyphidae</taxon>
        <taxon>Pyroglyphinae</taxon>
        <taxon>Euroglyphus</taxon>
    </lineage>
</organism>
<proteinExistence type="predicted"/>
<dbReference type="Proteomes" id="UP000194236">
    <property type="component" value="Unassembled WGS sequence"/>
</dbReference>
<dbReference type="AlphaFoldDB" id="A0A1Y3BJK7"/>
<gene>
    <name evidence="1" type="ORF">BLA29_014557</name>
</gene>
<dbReference type="EMBL" id="MUJZ01015204">
    <property type="protein sequence ID" value="OTF81119.1"/>
    <property type="molecule type" value="Genomic_DNA"/>
</dbReference>
<name>A0A1Y3BJK7_EURMA</name>
<protein>
    <submittedName>
        <fullName evidence="1">Uncharacterized protein</fullName>
    </submittedName>
</protein>
<evidence type="ECO:0000313" key="2">
    <source>
        <dbReference type="Proteomes" id="UP000194236"/>
    </source>
</evidence>
<keyword evidence="2" id="KW-1185">Reference proteome</keyword>
<comment type="caution">
    <text evidence="1">The sequence shown here is derived from an EMBL/GenBank/DDBJ whole genome shotgun (WGS) entry which is preliminary data.</text>
</comment>
<sequence>MNREISIDGRVVTIRITDTRTIRTFRSTIFVRANLVGMRASTVRTCDRDVDCDWDTLGRKCAMGAYGLGDCKVFCVMVEQVAVEALL</sequence>
<accession>A0A1Y3BJK7</accession>
<reference evidence="1 2" key="1">
    <citation type="submission" date="2017-03" db="EMBL/GenBank/DDBJ databases">
        <title>Genome Survey of Euroglyphus maynei.</title>
        <authorList>
            <person name="Arlian L.G."/>
            <person name="Morgan M.S."/>
            <person name="Rider S.D."/>
        </authorList>
    </citation>
    <scope>NUCLEOTIDE SEQUENCE [LARGE SCALE GENOMIC DNA]</scope>
    <source>
        <strain evidence="1">Arlian Lab</strain>
        <tissue evidence="1">Whole body</tissue>
    </source>
</reference>